<evidence type="ECO:0000313" key="4">
    <source>
        <dbReference type="EMBL" id="QEQ98378.1"/>
    </source>
</evidence>
<evidence type="ECO:0000313" key="5">
    <source>
        <dbReference type="Proteomes" id="UP000324760"/>
    </source>
</evidence>
<dbReference type="OrthoDB" id="3322489at2"/>
<dbReference type="InterPro" id="IPR034139">
    <property type="entry name" value="TOPRIM_OLD"/>
</dbReference>
<proteinExistence type="predicted"/>
<dbReference type="InterPro" id="IPR027417">
    <property type="entry name" value="P-loop_NTPase"/>
</dbReference>
<dbReference type="Gene3D" id="3.40.50.300">
    <property type="entry name" value="P-loop containing nucleotide triphosphate hydrolases"/>
    <property type="match status" value="1"/>
</dbReference>
<dbReference type="Proteomes" id="UP000324760">
    <property type="component" value="Chromosome"/>
</dbReference>
<dbReference type="PANTHER" id="PTHR43581:SF2">
    <property type="entry name" value="EXCINUCLEASE ATPASE SUBUNIT"/>
    <property type="match status" value="1"/>
</dbReference>
<dbReference type="PANTHER" id="PTHR43581">
    <property type="entry name" value="ATP/GTP PHOSPHATASE"/>
    <property type="match status" value="1"/>
</dbReference>
<feature type="domain" description="Endonuclease GajA/Old nuclease/RecF-like AAA" evidence="2">
    <location>
        <begin position="1"/>
        <end position="447"/>
    </location>
</feature>
<name>A0A5P1RFG5_9GAMM</name>
<dbReference type="SUPFAM" id="SSF52540">
    <property type="entry name" value="P-loop containing nucleoside triphosphate hydrolases"/>
    <property type="match status" value="1"/>
</dbReference>
<dbReference type="Pfam" id="PF20469">
    <property type="entry name" value="OLD-like_TOPRIM"/>
    <property type="match status" value="1"/>
</dbReference>
<dbReference type="KEGG" id="ncu:F0U83_08215"/>
<feature type="region of interest" description="Disordered" evidence="1">
    <location>
        <begin position="575"/>
        <end position="602"/>
    </location>
</feature>
<dbReference type="Pfam" id="PF13175">
    <property type="entry name" value="AAA_15"/>
    <property type="match status" value="1"/>
</dbReference>
<evidence type="ECO:0000259" key="2">
    <source>
        <dbReference type="Pfam" id="PF13175"/>
    </source>
</evidence>
<dbReference type="AlphaFoldDB" id="A0A5P1RFG5"/>
<gene>
    <name evidence="4" type="ORF">F0U83_08215</name>
</gene>
<keyword evidence="5" id="KW-1185">Reference proteome</keyword>
<sequence length="760" mass="85750">MKIDFVEVKNFRKLQRCRIDFDSEKTLLVGANNSGKTSAMVALRKFLLSPEDIEVRDVSISNWTHIDGIGSDWENGENSEKDLSDFLPSLDVWLYVPLQNIHHVVHILPSVDWDGGNIGVRLQFELKSLDKLKEDFLAARKKAKEIETGYSPDEDAHAKPSIEPISLVDFLHTKLSIYTTLKAYSLDTAKLVGPDSKGAAQMQQLEEDALELASNPFKGLINIREIPALRDFSDGKSAYADGKPAKSERMTGTLSGHIRGYYEKHIESADNINQDDINAFGAIQKAENAFDQRLKHGLSHVLKELEDLGVPGVNNPNIVFNPKFKSLDGLSHDSVVQYRVSEPVDNERDQFLPESYAGLGYQNLIAMIFMLIRFRQDWIEPQHSDSEEVAIAPIQLVMIEEPEAHLHAQVQQVFIKKAYTVLRNHKDLSETSPYSTQLLVSTHSSHVSHEVDFSNLRYFRRLLPSEKGKSATSTVVDLSNIYGEDKKTYRFVKRYIKATDCDLFFADGAIFVEGQAERILVPHFIREHFENLWGRYISLIDIGGSNARRFQPLIQALGLTSLVITDLDAGIRTKVPKTGGGETTRTKKVPPAKSDGQVTTNPTLKAWHPKLEKIDELLELSDQHHSIRVDENYYLYVAYQKQVTNPNNPEEMLIPRTFEDALIYENFDSLREIEESLTTRKIKALLDRKDAGEELELEGEIFEIVNNAEKAEFAIECLLAIDEGTNLTPPKYIAAGLKWLDEKLQETIESPLAEAGDSNG</sequence>
<organism evidence="4 5">
    <name type="scientific">Neptunomonas concharum</name>
    <dbReference type="NCBI Taxonomy" id="1031538"/>
    <lineage>
        <taxon>Bacteria</taxon>
        <taxon>Pseudomonadati</taxon>
        <taxon>Pseudomonadota</taxon>
        <taxon>Gammaproteobacteria</taxon>
        <taxon>Oceanospirillales</taxon>
        <taxon>Oceanospirillaceae</taxon>
        <taxon>Neptunomonas</taxon>
    </lineage>
</organism>
<protein>
    <submittedName>
        <fullName evidence="4">AAA family ATPase</fullName>
    </submittedName>
</protein>
<dbReference type="InterPro" id="IPR041685">
    <property type="entry name" value="AAA_GajA/Old/RecF-like"/>
</dbReference>
<reference evidence="4 5" key="1">
    <citation type="journal article" date="2019" name="Biochem. Eng. J.">
        <title>Metabolic engineering of the marine bacteria Neptunomonas concharum for the production of acetoin and meso-2,3-butanediol from acetate.</title>
        <authorList>
            <person name="Li W."/>
            <person name="Pu N."/>
            <person name="Liu C.-X."/>
            <person name="Yuan Q.-P."/>
            <person name="Li Z.-J."/>
        </authorList>
    </citation>
    <scope>NUCLEOTIDE SEQUENCE [LARGE SCALE GENOMIC DNA]</scope>
    <source>
        <strain evidence="4 5">JCM17730</strain>
    </source>
</reference>
<dbReference type="InterPro" id="IPR051396">
    <property type="entry name" value="Bact_Antivir_Def_Nuclease"/>
</dbReference>
<dbReference type="CDD" id="cd01026">
    <property type="entry name" value="TOPRIM_OLD"/>
    <property type="match status" value="1"/>
</dbReference>
<accession>A0A5P1RFG5</accession>
<dbReference type="EMBL" id="CP043869">
    <property type="protein sequence ID" value="QEQ98378.1"/>
    <property type="molecule type" value="Genomic_DNA"/>
</dbReference>
<feature type="domain" description="OLD protein-like TOPRIM" evidence="3">
    <location>
        <begin position="504"/>
        <end position="568"/>
    </location>
</feature>
<evidence type="ECO:0000256" key="1">
    <source>
        <dbReference type="SAM" id="MobiDB-lite"/>
    </source>
</evidence>
<evidence type="ECO:0000259" key="3">
    <source>
        <dbReference type="Pfam" id="PF20469"/>
    </source>
</evidence>